<evidence type="ECO:0000313" key="3">
    <source>
        <dbReference type="EMBL" id="EFR04844.1"/>
    </source>
</evidence>
<evidence type="ECO:0000256" key="2">
    <source>
        <dbReference type="SAM" id="SignalP"/>
    </source>
</evidence>
<name>E4V4C0_ARTGP</name>
<accession>E4V4C0</accession>
<feature type="compositionally biased region" description="Low complexity" evidence="1">
    <location>
        <begin position="317"/>
        <end position="369"/>
    </location>
</feature>
<dbReference type="GeneID" id="10024904"/>
<feature type="region of interest" description="Disordered" evidence="1">
    <location>
        <begin position="222"/>
        <end position="421"/>
    </location>
</feature>
<dbReference type="RefSeq" id="XP_003169679.1">
    <property type="nucleotide sequence ID" value="XM_003169631.1"/>
</dbReference>
<dbReference type="STRING" id="535722.E4V4C0"/>
<gene>
    <name evidence="3" type="ORF">MGYG_07848</name>
</gene>
<reference evidence="4" key="1">
    <citation type="journal article" date="2012" name="MBio">
        <title>Comparative genome analysis of Trichophyton rubrum and related dermatophytes reveals candidate genes involved in infection.</title>
        <authorList>
            <person name="Martinez D.A."/>
            <person name="Oliver B.G."/>
            <person name="Graeser Y."/>
            <person name="Goldberg J.M."/>
            <person name="Li W."/>
            <person name="Martinez-Rossi N.M."/>
            <person name="Monod M."/>
            <person name="Shelest E."/>
            <person name="Barton R.C."/>
            <person name="Birch E."/>
            <person name="Brakhage A.A."/>
            <person name="Chen Z."/>
            <person name="Gurr S.J."/>
            <person name="Heiman D."/>
            <person name="Heitman J."/>
            <person name="Kosti I."/>
            <person name="Rossi A."/>
            <person name="Saif S."/>
            <person name="Samalova M."/>
            <person name="Saunders C.W."/>
            <person name="Shea T."/>
            <person name="Summerbell R.C."/>
            <person name="Xu J."/>
            <person name="Young S."/>
            <person name="Zeng Q."/>
            <person name="Birren B.W."/>
            <person name="Cuomo C.A."/>
            <person name="White T.C."/>
        </authorList>
    </citation>
    <scope>NUCLEOTIDE SEQUENCE [LARGE SCALE GENOMIC DNA]</scope>
    <source>
        <strain evidence="4">ATCC MYA-4604 / CBS 118893</strain>
    </source>
</reference>
<feature type="compositionally biased region" description="Polar residues" evidence="1">
    <location>
        <begin position="307"/>
        <end position="316"/>
    </location>
</feature>
<feature type="compositionally biased region" description="Polar residues" evidence="1">
    <location>
        <begin position="389"/>
        <end position="407"/>
    </location>
</feature>
<dbReference type="eggNOG" id="KOG1216">
    <property type="taxonomic scope" value="Eukaryota"/>
</dbReference>
<dbReference type="HOGENOM" id="CLU_015283_0_0_1"/>
<dbReference type="VEuPathDB" id="FungiDB:MGYG_07848"/>
<feature type="chain" id="PRO_5003189499" evidence="2">
    <location>
        <begin position="20"/>
        <end position="866"/>
    </location>
</feature>
<dbReference type="OrthoDB" id="4174371at2759"/>
<feature type="signal peptide" evidence="2">
    <location>
        <begin position="1"/>
        <end position="19"/>
    </location>
</feature>
<feature type="compositionally biased region" description="Gly residues" evidence="1">
    <location>
        <begin position="235"/>
        <end position="251"/>
    </location>
</feature>
<organism evidence="4">
    <name type="scientific">Arthroderma gypseum (strain ATCC MYA-4604 / CBS 118893)</name>
    <name type="common">Microsporum gypseum</name>
    <dbReference type="NCBI Taxonomy" id="535722"/>
    <lineage>
        <taxon>Eukaryota</taxon>
        <taxon>Fungi</taxon>
        <taxon>Dikarya</taxon>
        <taxon>Ascomycota</taxon>
        <taxon>Pezizomycotina</taxon>
        <taxon>Eurotiomycetes</taxon>
        <taxon>Eurotiomycetidae</taxon>
        <taxon>Onygenales</taxon>
        <taxon>Arthrodermataceae</taxon>
        <taxon>Nannizzia</taxon>
    </lineage>
</organism>
<protein>
    <submittedName>
        <fullName evidence="3">Uncharacterized protein</fullName>
    </submittedName>
</protein>
<keyword evidence="2" id="KW-0732">Signal</keyword>
<dbReference type="AlphaFoldDB" id="E4V4C0"/>
<dbReference type="EMBL" id="DS989829">
    <property type="protein sequence ID" value="EFR04844.1"/>
    <property type="molecule type" value="Genomic_DNA"/>
</dbReference>
<feature type="compositionally biased region" description="Low complexity" evidence="1">
    <location>
        <begin position="376"/>
        <end position="388"/>
    </location>
</feature>
<keyword evidence="4" id="KW-1185">Reference proteome</keyword>
<proteinExistence type="predicted"/>
<feature type="region of interest" description="Disordered" evidence="1">
    <location>
        <begin position="467"/>
        <end position="494"/>
    </location>
</feature>
<evidence type="ECO:0000313" key="4">
    <source>
        <dbReference type="Proteomes" id="UP000002669"/>
    </source>
</evidence>
<dbReference type="OMA" id="QWIADQF"/>
<dbReference type="InParanoid" id="E4V4C0"/>
<evidence type="ECO:0000256" key="1">
    <source>
        <dbReference type="SAM" id="MobiDB-lite"/>
    </source>
</evidence>
<dbReference type="Proteomes" id="UP000002669">
    <property type="component" value="Unassembled WGS sequence"/>
</dbReference>
<feature type="compositionally biased region" description="Basic and acidic residues" evidence="1">
    <location>
        <begin position="268"/>
        <end position="303"/>
    </location>
</feature>
<sequence length="866" mass="95847">MKFVFLLWLFSLLLPVVQSENSSRPRQSDAQTIAAFAEKGWCFNYGGFWNSENTLAPCRKYCETHKSGTLNDISCLSFGVSFRELKEQGFSYIDDSGHEFVIGECRCDLDGLGKVILDTLVTGLSRLDNILCGVLVESFELILDTGLVALPIGHIKRLETFIRAAKTVAENGLDAGVFFGGWANPICGNGWDKPSEEHVFAELAQASDEYGTSLGCKRMEGCTESQNHRRRGIGSSVGRGLGSLFGKGGRPGPKPGPEKPGKNNNPKKPNDESKSNNKPTSKGEEEPKSTTKEKPTTTEEKPKSTITDKPNSTANGKPTTKTTDAPTTTSKSKSTSTTHRPSATTNHSSSTSKKDSTTTPSTSKPGPTTTDHHGISSTRGSSKPSSTKHNSTQASSTKTQEPSTTSAICKPGKGPGGCSECSDVQAWDPGFVEAENGEEDEHEGIAHLAIRGLGFFDWASPTFEKRARKSSSTAVTPTSTGQQPPPTLTPSEKNGKKVMFCGITAYTAAYPRPLALIKNKNVAKDIIYALKTPRECGDFDFKRRSNSLYTPDYQPLKNDASLRLATEHVLETQLIKIFTKNITGEEGITFPDPYKNKGTSKVNFCTYMGAYWDDKNNNPIPSIGGTSKQATQWIADQFPTTDNYADEFFLLPSVVNGIKARVWSNTTIFLDDMSKLLMDENFPTGSVSKSTTVKAIVKFKDLMSAYKYMAADPVQEVLKKQVGRISRILKSLDTATASLDFISSNQQIKRKYDSRNLQKKWDEWIKKHTQDSIDRIDGYFKKTYRDFTDTRSNLEKDLKAEIKAAEEEEKKNKGKTLTAKQKLEANNKKKKHEAHKEKYQTMIKYLKDLEKTYEDMKKKTVWKNPF</sequence>
<feature type="region of interest" description="Disordered" evidence="1">
    <location>
        <begin position="808"/>
        <end position="835"/>
    </location>
</feature>